<dbReference type="GO" id="GO:0030473">
    <property type="term" value="P:nuclear migration along microtubule"/>
    <property type="evidence" value="ECO:0007669"/>
    <property type="project" value="UniProtKB-ARBA"/>
</dbReference>
<evidence type="ECO:0000256" key="4">
    <source>
        <dbReference type="ARBA" id="ARBA00022490"/>
    </source>
</evidence>
<keyword evidence="14" id="KW-0966">Cell projection</keyword>
<dbReference type="InterPro" id="IPR035706">
    <property type="entry name" value="AAA_9"/>
</dbReference>
<dbReference type="InterPro" id="IPR041228">
    <property type="entry name" value="Dynein_C"/>
</dbReference>
<evidence type="ECO:0000259" key="19">
    <source>
        <dbReference type="Pfam" id="PF12774"/>
    </source>
</evidence>
<dbReference type="InterPro" id="IPR013594">
    <property type="entry name" value="Dynein_heavy_tail"/>
</dbReference>
<dbReference type="Gene3D" id="1.10.287.2620">
    <property type="match status" value="1"/>
</dbReference>
<evidence type="ECO:0000256" key="5">
    <source>
        <dbReference type="ARBA" id="ARBA00022701"/>
    </source>
</evidence>
<dbReference type="Gene3D" id="1.20.140.100">
    <property type="entry name" value="Dynein heavy chain, N-terminal domain 2"/>
    <property type="match status" value="1"/>
</dbReference>
<dbReference type="Pfam" id="PF12781">
    <property type="entry name" value="AAA_9"/>
    <property type="match status" value="1"/>
</dbReference>
<dbReference type="GO" id="GO:0008569">
    <property type="term" value="F:minus-end-directed microtubule motor activity"/>
    <property type="evidence" value="ECO:0007669"/>
    <property type="project" value="InterPro"/>
</dbReference>
<proteinExistence type="inferred from homology"/>
<dbReference type="FunFam" id="3.40.50.300:FF:000153">
    <property type="entry name" value="Dynein axonemal heavy chain 1"/>
    <property type="match status" value="1"/>
</dbReference>
<dbReference type="Gene3D" id="1.20.920.30">
    <property type="match status" value="1"/>
</dbReference>
<dbReference type="Gene3D" id="6.10.140.1060">
    <property type="match status" value="1"/>
</dbReference>
<feature type="domain" description="Dynein heavy chain region D6 P-loop" evidence="16">
    <location>
        <begin position="3520"/>
        <end position="3631"/>
    </location>
</feature>
<evidence type="ECO:0000259" key="25">
    <source>
        <dbReference type="Pfam" id="PF18199"/>
    </source>
</evidence>
<evidence type="ECO:0000256" key="15">
    <source>
        <dbReference type="SAM" id="Coils"/>
    </source>
</evidence>
<evidence type="ECO:0000256" key="10">
    <source>
        <dbReference type="ARBA" id="ARBA00023054"/>
    </source>
</evidence>
<dbReference type="Pfam" id="PF18199">
    <property type="entry name" value="Dynein_C"/>
    <property type="match status" value="1"/>
</dbReference>
<dbReference type="GO" id="GO:0005930">
    <property type="term" value="C:axoneme"/>
    <property type="evidence" value="ECO:0007669"/>
    <property type="project" value="UniProtKB-SubCell"/>
</dbReference>
<evidence type="ECO:0000256" key="11">
    <source>
        <dbReference type="ARBA" id="ARBA00023069"/>
    </source>
</evidence>
<dbReference type="GO" id="GO:0000070">
    <property type="term" value="P:mitotic sister chromatid segregation"/>
    <property type="evidence" value="ECO:0007669"/>
    <property type="project" value="UniProtKB-ARBA"/>
</dbReference>
<dbReference type="Gene3D" id="1.10.287.2610">
    <property type="match status" value="1"/>
</dbReference>
<evidence type="ECO:0000256" key="13">
    <source>
        <dbReference type="ARBA" id="ARBA00023212"/>
    </source>
</evidence>
<evidence type="ECO:0000313" key="28">
    <source>
        <dbReference type="Proteomes" id="UP000325440"/>
    </source>
</evidence>
<dbReference type="InterPro" id="IPR041466">
    <property type="entry name" value="Dynein_AAA5_ext"/>
</dbReference>
<dbReference type="Pfam" id="PF18198">
    <property type="entry name" value="AAA_lid_11"/>
    <property type="match status" value="1"/>
</dbReference>
<keyword evidence="7" id="KW-0547">Nucleotide-binding</keyword>
<dbReference type="Gene3D" id="3.10.490.20">
    <property type="match status" value="1"/>
</dbReference>
<dbReference type="InterPro" id="IPR042222">
    <property type="entry name" value="Dynein_2_N"/>
</dbReference>
<evidence type="ECO:0000259" key="21">
    <source>
        <dbReference type="Pfam" id="PF12781"/>
    </source>
</evidence>
<gene>
    <name evidence="27" type="ORF">CINCED_3A008906</name>
</gene>
<evidence type="ECO:0000259" key="20">
    <source>
        <dbReference type="Pfam" id="PF12780"/>
    </source>
</evidence>
<dbReference type="FunFam" id="1.20.58.1120:FF:000001">
    <property type="entry name" value="dynein heavy chain 2, axonemal"/>
    <property type="match status" value="1"/>
</dbReference>
<dbReference type="Pfam" id="PF12775">
    <property type="entry name" value="AAA_7"/>
    <property type="match status" value="1"/>
</dbReference>
<evidence type="ECO:0000256" key="12">
    <source>
        <dbReference type="ARBA" id="ARBA00023175"/>
    </source>
</evidence>
<dbReference type="GO" id="GO:0005938">
    <property type="term" value="C:cell cortex"/>
    <property type="evidence" value="ECO:0007669"/>
    <property type="project" value="UniProtKB-ARBA"/>
</dbReference>
<dbReference type="EMBL" id="CABPRJ010002368">
    <property type="protein sequence ID" value="VVC43185.1"/>
    <property type="molecule type" value="Genomic_DNA"/>
</dbReference>
<keyword evidence="8" id="KW-0067">ATP-binding</keyword>
<reference evidence="27 28" key="1">
    <citation type="submission" date="2019-08" db="EMBL/GenBank/DDBJ databases">
        <authorList>
            <person name="Alioto T."/>
            <person name="Alioto T."/>
            <person name="Gomez Garrido J."/>
        </authorList>
    </citation>
    <scope>NUCLEOTIDE SEQUENCE [LARGE SCALE GENOMIC DNA]</scope>
</reference>
<dbReference type="Pfam" id="PF12774">
    <property type="entry name" value="AAA_6"/>
    <property type="match status" value="1"/>
</dbReference>
<protein>
    <recommendedName>
        <fullName evidence="3">Dynein heavy chain, cytoplasmic</fullName>
    </recommendedName>
</protein>
<dbReference type="Pfam" id="PF08385">
    <property type="entry name" value="DHC_N1"/>
    <property type="match status" value="1"/>
</dbReference>
<dbReference type="Gene3D" id="1.20.1270.280">
    <property type="match status" value="1"/>
</dbReference>
<dbReference type="GO" id="GO:1902850">
    <property type="term" value="P:microtubule cytoskeleton organization involved in mitosis"/>
    <property type="evidence" value="ECO:0007669"/>
    <property type="project" value="UniProtKB-ARBA"/>
</dbReference>
<feature type="domain" description="Dynein heavy chain AAA module D4" evidence="20">
    <location>
        <begin position="2475"/>
        <end position="2752"/>
    </location>
</feature>
<dbReference type="InterPro" id="IPR042219">
    <property type="entry name" value="AAA_lid_11_sf"/>
</dbReference>
<dbReference type="SUPFAM" id="SSF52540">
    <property type="entry name" value="P-loop containing nucleoside triphosphate hydrolases"/>
    <property type="match status" value="4"/>
</dbReference>
<keyword evidence="28" id="KW-1185">Reference proteome</keyword>
<evidence type="ECO:0000259" key="24">
    <source>
        <dbReference type="Pfam" id="PF18198"/>
    </source>
</evidence>
<dbReference type="Proteomes" id="UP000325440">
    <property type="component" value="Unassembled WGS sequence"/>
</dbReference>
<feature type="domain" description="Dynein heavy chain linker" evidence="18">
    <location>
        <begin position="968"/>
        <end position="1365"/>
    </location>
</feature>
<dbReference type="Gene3D" id="3.20.180.20">
    <property type="entry name" value="Dynein heavy chain, N-terminal domain 2"/>
    <property type="match status" value="1"/>
</dbReference>
<feature type="domain" description="Dynein heavy chain hydrolytic ATP-binding dynein motor region" evidence="19">
    <location>
        <begin position="1503"/>
        <end position="1829"/>
    </location>
</feature>
<keyword evidence="4" id="KW-0963">Cytoplasm</keyword>
<feature type="coiled-coil region" evidence="15">
    <location>
        <begin position="2917"/>
        <end position="2993"/>
    </location>
</feature>
<dbReference type="GO" id="GO:0000235">
    <property type="term" value="C:astral microtubule"/>
    <property type="evidence" value="ECO:0007669"/>
    <property type="project" value="UniProtKB-ARBA"/>
</dbReference>
<dbReference type="PANTHER" id="PTHR45703">
    <property type="entry name" value="DYNEIN HEAVY CHAIN"/>
    <property type="match status" value="1"/>
</dbReference>
<dbReference type="InterPro" id="IPR013602">
    <property type="entry name" value="Dynein_heavy_linker"/>
</dbReference>
<sequence length="4101" mass="480518">MHESDWTNDVKSTIEEFVSTDRKMLFLFYENNILKATFCIPDTQTDTIMWFLKTFDKEALRLDNLNFLKYVSFGKIDTHLEKTMFLLLDSLYSPFIFTWLASEKDQFFEQYRAVIQELCSLRYKFLGMPSIYIPTIVWKFDENLKNVSEETLRVLENILNVYTLEIQKCLMDTERIPTQCEYMMEHIVDEIRYWKNRSDINRLYEYLGNQIVFICRKTIKLSELFSGNTQNVLNQIHISINCCQNFISVYSKVIQIYNSKNDGHWLIETKDVHMFLDRCKDIHFICKSMILFKRLNGNNTIPKPKFSFTKGLEFEKVIESIEVRFNKLINNLENVQNIIFNVNTTDWYQHELEFKGEVKELCTIIEQLLNDALNVTCNIEDALNILQSLHYFSNWPQLNPHFQKKTNEVYNMLINDISLAMQFYTDKNNYQIPSFMVQYSGVCITAMTEYKRITTLRNMISERPWLQLCTNIKKLNKMYLNYTVAYQELINNTFELWNYQLNTNYEELLEKNILVGNHNDQFWHLTNNLDSDTFDLVTEIEYWSLIEFKNIFMSNILVTNATKIKRLHRNASKIVNDYNTLIAGLSEQEMLLFSESIELCNKITAPMIQCYTWKQLDIDNYLLDCIDELELIMVYWTRYIEKIDSLICKSLILNCQCALENILELSVGDGSGPVPAILVDVSLKNNKIIYSSSLSEILAFSANFLSDILMTIKVIPRLSYSLKLSKNNLIPYENEISKNWICIKLQEKNNIATINALRQLRCYMHKFLILKNIWSTNKTLFFEKYKTFTSSAMNFNQDMAKYSIYKHQISNIKPVTQVAHFLVQTNILKDEIIVHCDEWQGQFSDLLIEMTTNLIEGFYQYAHINSLQVMTPPKNLVEMTSFIELRTKIYSEYNSKAKEFTLISDNIKVLVWSVYKNTLEDAEIMLKTKQNEFFYALLEKQIDIKLKARDQLQIFLETAPISTEWNSNVLYSVWKLVNTWDCMWEDYKTIQFWDIHVSEIMITVDTFLNKFNILVDGLTNKKWEIIESTLNSINTFSNLLPVIENLKNSAMKVRHWDEIRHIINKKFNETSSDFTIEKLMEIKIQNFSKQIIDVSKKSTMELSLEKSIINIKEIWASTNLNFESCKDKEIYYVNIIDDIFQLLENHLVELSVIKTSKYISIFMNETDILEKSLGLVMEVLEIILLVQRQYIYLENIFLGDHIRQKMPIESIDFDILTEEWKVITTQMYKENNLFKSCNSKALFKHLNTMNYRLEVIQRALETYIELKRQIFPRFYFISNRELLEILGNSSNPDSIQPYLKKLFNNIHKIKIHTNNNQKVEIQGMYSKDGEYVDWIQPIICDCPAEVWLSSVETAMRESLKELLKQVKVSLMKNLKTREKWIREWPGQLCITASQIYWTSDCTRALVQSKYLKHKYPLKKMLKKQKHILIKLSKVIRGDLSNTDRLKVKSLIVIEIHARDVIEMLYKSNCTDISAFEWTSQLRFYCDKKTNEIIIKQTNTKQLYGYEYIGNSGRLVITPLTDRCYLTLNTALHMYHGGHLKGSMYTGKTETIKDLGKHIAQYVIVINCSKNIDYTSITRVCLGLVQQGAWACFDNIHRLKIEVLSSITQQILSILSALATNLKTLVIDKRNITLIPTCGIFITTSSCYEDRLNLPQNLKSMFRTVSMIVPDNKLIAETMLFGEGFKDPRNVTNKIILLFSLCKQLLDKHNFYEYGLGSLIKLIKYAGKCKRENLKITDDEIILLAFHKMSLVNMTKEDLPIFMDIINNIFSDITLPETKNNLLIDAVKRSMLKNNHQPFDTAIIKTIQLYEVMRYRRSVIIIGDTGTAKSITWKTLKDTFTLLKKEHVNMFETVIGYVLNPKTLTIEELYGSYNQFTHEWIDGILSSIVRKICLDNGLDQKWVIFDGPIDSSWVENMSSAMDDNSILSLTNGEHISIPKKVSFLFEVEDLEVASPAIISRCGIVYNNHNDYSWRLYVDSWLNTCKFKLFKDTIKLYFNQYIDDLVTFKRLNCIEIVSLKDQNCIISLCKLLESCTFHDLADNIPIGLNNNQYKLLIKIWFIFCMIWSICGCMNEDGKRKIDVYIRGIENVFPIEDTVFHYYVDSNCCKFKHWKEKLSLNTWEYNAQTQFSNIIIPTIDIICYNYLIQLYLRKKQPVMLVGPSGCGKTFNVKNAFETMNKNEFSYFNITMTAHTTSTDVQDMIEEKLEKRTKELYNPLTGKTMITFLDDMHMPIKESCGSQSSLELIRHWVTYGFWYDKKKQCPKYIKNMLLICAMTVVDNVKNPISDRIMSCFSVFNIKTPEEKDIFEIYKTILSQHLTDFDESVFELGTGMTLMTISLYKYLVSNMTPSPTKFHYLFNLRDISKVFQGLLRSNIIYQNFKVHMLRLWCHEVHRVFYDRFVNENDKIQFLDQINLLLQNNYNLTYPNLCKSEKNPIFFNFLNEHMLYEEVIDNEYLKKFIENNIKEYNSNSEFVPLEILLFRDYIEHICRIVRVISQPMGHILLIGIGGSGRSSLSKIASWLCKYSIFTIEPSKSYGTSAFKEDLKLIYSETGIKNQPTSFLFNDMQIVNTFFLKIINNILSTGEVTNLFKENELEEIQKSLSITKNNLNEIESTEEFHLAFINQVKKNLHLILSFSPIENSFRKRLQQYPSLIKFTTIDWFLDWPKEALLEVATTSLSDLDILATISEEQIIHDIEKKRITRDEFISSLAFIFASIHHSVIEYTNNVKFGLKSGNNITPSVYLDMIFKYKKILQEKRIEKQSISIKLRHGLRKINDTSLKINDMTMELEKNICALNKKDLSEIKNFSIPPEGVKLVLEAIMTLKQADPSWAEAKRQLDDPSFLNQLKDFNKDHITDDILEQISVYIKNPDFDLDKIGTQSIAAKCFGMWLIAIERYARMYRTIAPKKASTDLVMAIVKEEQKALKNIEKNLTEKNNFLEKQKLEYNEKNIKKEHFITKAEELRNSLEKATKLIDELSKERKKWNITVNQIDMEFNYLPGDCVLSTAFVSYMGPFRFKSREFLMDLWLNFMRENGVQYNPNFEVTLFLTDPETIRNWNNNGLSNDRFSLENGVIINQSYRYPFIIDPQSLAWKWIKNIEFDNGLIIINNKSINSMHNLETALKNGYPILVQIDFENLDPYILSIIYKSIVKQRNKLFIQICNKLLPFNENFRIYITTKIKNSYNFPEILARTTIVDFAIQEEGLEEQLLKTLVNIENPSLEELKEKTFVEIEKNKKCLVVVQDELLKLLDESECSLLENEQLLQKLKSSKAKFSIINEQLQSSLSSQAEIYIAREVYRPCAKRACTLYFILNNLDKINPMYQYSLDFYIALFENSIKKSTIVEHLPERINHLNEFHTYAVYENVCHGLFEHHKLPFLFQICIQILIMENKINVDELEFLLNGAIEPKKKRLITTQCPNWLEITCWNKILALSDLPIFEDLAKSFEQFPAEWYTWYTAPNPENLELIGLWENKCNLFHRILLVHSLRLDRLSFSIKYFITKNLGSQFSETPIFNIKNIQNDKNAVIFILSPDFDPTNMLMNMITSSNKKDKFRSLSLGNGLESVATNLIQTGQKEGHWIFLANCHLLISWMPQLEKIIEMILSSNNHPDFRLWLSSKPHPKFPITLLQIALKVSIEQPKSLKNNMLHIYQNINEEQFSQNQSSHYKKILFNLCCFHSILIERKKFQNLGWNKIYDFNDSDFKVSENILAYYLNEYEEIPWAALKYLIGNIFYGGYIADIWDKRLLDIYVNQFFNANSITPFHKLVNAQVPENGFLQSYKDFITTLPNEDLTQTFGQHPNANVIYLKEENYLLCETLRYLQEQFNGLPDDNDKENKVLFQLSQILQNLPSLIKPESLLIERNIVNFVILHEITCYNNLLEKMKITLMTLKKGITGLILITPEFENMFQTIYIGKVPEQWLKTYPSLMNLAAWTQNLMERVKYFNTWAITNQQPVSVWLGAFVFPSSFLTSILQNESKNSSVQIDLLNWQFIPITTPLNDLTIPPNKGVYIHNLYLEGAGWDIKNMCLCEPLPLEFIAKLPVINFVPVEGKIRLKDFYLIPVYYCPERNNKMHSSNSCVVVLNLKSGAQNPDYWTKRGTAILLNL</sequence>
<dbReference type="InterPro" id="IPR043157">
    <property type="entry name" value="Dynein_AAA1S"/>
</dbReference>
<dbReference type="GO" id="GO:0030286">
    <property type="term" value="C:dynein complex"/>
    <property type="evidence" value="ECO:0007669"/>
    <property type="project" value="UniProtKB-KW"/>
</dbReference>
<dbReference type="InterPro" id="IPR035699">
    <property type="entry name" value="AAA_6"/>
</dbReference>
<dbReference type="Pfam" id="PF03028">
    <property type="entry name" value="Dynein_heavy"/>
    <property type="match status" value="1"/>
</dbReference>
<dbReference type="InterPro" id="IPR041658">
    <property type="entry name" value="AAA_lid_11"/>
</dbReference>
<evidence type="ECO:0000259" key="23">
    <source>
        <dbReference type="Pfam" id="PF17857"/>
    </source>
</evidence>
<evidence type="ECO:0000256" key="8">
    <source>
        <dbReference type="ARBA" id="ARBA00022840"/>
    </source>
</evidence>
<dbReference type="InterPro" id="IPR041589">
    <property type="entry name" value="DNAH3_AAA_lid_1"/>
</dbReference>
<dbReference type="GO" id="GO:0097729">
    <property type="term" value="C:9+2 motile cilium"/>
    <property type="evidence" value="ECO:0007669"/>
    <property type="project" value="UniProtKB-ARBA"/>
</dbReference>
<dbReference type="OrthoDB" id="447173at2759"/>
<dbReference type="InterPro" id="IPR042228">
    <property type="entry name" value="Dynein_linker_3"/>
</dbReference>
<dbReference type="FunFam" id="3.20.180.20:FF:000001">
    <property type="entry name" value="Dynein axonemal heavy chain 5"/>
    <property type="match status" value="1"/>
</dbReference>
<dbReference type="FunFam" id="1.20.920.30:FF:000002">
    <property type="entry name" value="Dynein axonemal heavy chain 3"/>
    <property type="match status" value="1"/>
</dbReference>
<dbReference type="GO" id="GO:0005524">
    <property type="term" value="F:ATP binding"/>
    <property type="evidence" value="ECO:0007669"/>
    <property type="project" value="UniProtKB-KW"/>
</dbReference>
<evidence type="ECO:0000256" key="2">
    <source>
        <dbReference type="ARBA" id="ARBA00008887"/>
    </source>
</evidence>
<comment type="similarity">
    <text evidence="2">Belongs to the dynein heavy chain family.</text>
</comment>
<evidence type="ECO:0000259" key="16">
    <source>
        <dbReference type="Pfam" id="PF03028"/>
    </source>
</evidence>
<keyword evidence="12" id="KW-0505">Motor protein</keyword>
<keyword evidence="5" id="KW-0493">Microtubule</keyword>
<feature type="domain" description="Dynein heavy chain AAA 5 extension" evidence="22">
    <location>
        <begin position="1993"/>
        <end position="2113"/>
    </location>
</feature>
<dbReference type="Gene3D" id="1.10.8.1220">
    <property type="match status" value="1"/>
</dbReference>
<dbReference type="Gene3D" id="1.20.920.20">
    <property type="match status" value="1"/>
</dbReference>
<dbReference type="InterPro" id="IPR004273">
    <property type="entry name" value="Dynein_heavy_D6_P-loop"/>
</dbReference>
<name>A0A5E4NEM0_9HEMI</name>
<feature type="domain" description="Dynein heavy chain ATP-binding dynein motor region" evidence="21">
    <location>
        <begin position="3054"/>
        <end position="3272"/>
    </location>
</feature>
<dbReference type="InterPro" id="IPR043160">
    <property type="entry name" value="Dynein_C_barrel"/>
</dbReference>
<dbReference type="Pfam" id="PF25007">
    <property type="entry name" value="DYH2-5-8_CC"/>
    <property type="match status" value="1"/>
</dbReference>
<keyword evidence="9" id="KW-0243">Dynein</keyword>
<feature type="domain" description="Dynein axonemal heavy chain 2/5/8 coiled-coil" evidence="26">
    <location>
        <begin position="843"/>
        <end position="910"/>
    </location>
</feature>
<feature type="domain" description="Dynein heavy chain tail" evidence="17">
    <location>
        <begin position="140"/>
        <end position="621"/>
    </location>
</feature>
<feature type="domain" description="Dynein heavy chain 3 AAA+ lid" evidence="23">
    <location>
        <begin position="2336"/>
        <end position="2413"/>
    </location>
</feature>
<dbReference type="Pfam" id="PF17852">
    <property type="entry name" value="Dynein_AAA_lid"/>
    <property type="match status" value="1"/>
</dbReference>
<keyword evidence="10 15" id="KW-0175">Coiled coil</keyword>
<dbReference type="Gene3D" id="1.10.472.130">
    <property type="match status" value="1"/>
</dbReference>
<dbReference type="Pfam" id="PF08393">
    <property type="entry name" value="DHC_N2"/>
    <property type="match status" value="1"/>
</dbReference>
<feature type="domain" description="Dynein heavy chain AAA lid" evidence="24">
    <location>
        <begin position="3663"/>
        <end position="3798"/>
    </location>
</feature>
<dbReference type="PANTHER" id="PTHR45703:SF32">
    <property type="entry name" value="DYNEINS HEAVY CHAIN"/>
    <property type="match status" value="1"/>
</dbReference>
<dbReference type="InterPro" id="IPR026983">
    <property type="entry name" value="DHC"/>
</dbReference>
<evidence type="ECO:0000256" key="7">
    <source>
        <dbReference type="ARBA" id="ARBA00022741"/>
    </source>
</evidence>
<evidence type="ECO:0000313" key="27">
    <source>
        <dbReference type="EMBL" id="VVC43185.1"/>
    </source>
</evidence>
<feature type="domain" description="Dynein heavy chain C-terminal" evidence="25">
    <location>
        <begin position="3808"/>
        <end position="4099"/>
    </location>
</feature>
<dbReference type="Gene3D" id="3.40.50.300">
    <property type="entry name" value="P-loop containing nucleotide triphosphate hydrolases"/>
    <property type="match status" value="5"/>
</dbReference>
<keyword evidence="11" id="KW-0969">Cilium</keyword>
<dbReference type="FunFam" id="1.10.8.1220:FF:000001">
    <property type="entry name" value="Dynein axonemal heavy chain 5"/>
    <property type="match status" value="1"/>
</dbReference>
<evidence type="ECO:0000259" key="22">
    <source>
        <dbReference type="Pfam" id="PF17852"/>
    </source>
</evidence>
<dbReference type="FunFam" id="3.10.490.20:FF:000009">
    <property type="entry name" value="Dynein heavy chain 4"/>
    <property type="match status" value="1"/>
</dbReference>
<evidence type="ECO:0000259" key="26">
    <source>
        <dbReference type="Pfam" id="PF25007"/>
    </source>
</evidence>
<evidence type="ECO:0000259" key="18">
    <source>
        <dbReference type="Pfam" id="PF08393"/>
    </source>
</evidence>
<evidence type="ECO:0000256" key="14">
    <source>
        <dbReference type="ARBA" id="ARBA00023273"/>
    </source>
</evidence>
<dbReference type="Gene3D" id="1.10.8.710">
    <property type="match status" value="1"/>
</dbReference>
<accession>A0A5E4NEM0</accession>
<evidence type="ECO:0000256" key="1">
    <source>
        <dbReference type="ARBA" id="ARBA00004430"/>
    </source>
</evidence>
<keyword evidence="13" id="KW-0206">Cytoskeleton</keyword>
<dbReference type="Gene3D" id="1.20.58.1120">
    <property type="match status" value="1"/>
</dbReference>
<dbReference type="FunFam" id="3.40.50.300:FF:000996">
    <property type="entry name" value="Cytoplasmic dynein heavy chain"/>
    <property type="match status" value="1"/>
</dbReference>
<dbReference type="Pfam" id="PF12780">
    <property type="entry name" value="AAA_8"/>
    <property type="match status" value="1"/>
</dbReference>
<keyword evidence="6" id="KW-0677">Repeat</keyword>
<dbReference type="InterPro" id="IPR056759">
    <property type="entry name" value="DYH2-5-8_CC"/>
</dbReference>
<organism evidence="27 28">
    <name type="scientific">Cinara cedri</name>
    <dbReference type="NCBI Taxonomy" id="506608"/>
    <lineage>
        <taxon>Eukaryota</taxon>
        <taxon>Metazoa</taxon>
        <taxon>Ecdysozoa</taxon>
        <taxon>Arthropoda</taxon>
        <taxon>Hexapoda</taxon>
        <taxon>Insecta</taxon>
        <taxon>Pterygota</taxon>
        <taxon>Neoptera</taxon>
        <taxon>Paraneoptera</taxon>
        <taxon>Hemiptera</taxon>
        <taxon>Sternorrhyncha</taxon>
        <taxon>Aphidomorpha</taxon>
        <taxon>Aphidoidea</taxon>
        <taxon>Aphididae</taxon>
        <taxon>Lachninae</taxon>
        <taxon>Cinara</taxon>
    </lineage>
</organism>
<dbReference type="GO" id="GO:0045505">
    <property type="term" value="F:dynein intermediate chain binding"/>
    <property type="evidence" value="ECO:0007669"/>
    <property type="project" value="InterPro"/>
</dbReference>
<dbReference type="Pfam" id="PF17857">
    <property type="entry name" value="AAA_lid_1"/>
    <property type="match status" value="1"/>
</dbReference>
<dbReference type="InterPro" id="IPR024317">
    <property type="entry name" value="Dynein_heavy_chain_D4_dom"/>
</dbReference>
<dbReference type="InterPro" id="IPR027417">
    <property type="entry name" value="P-loop_NTPase"/>
</dbReference>
<evidence type="ECO:0000256" key="3">
    <source>
        <dbReference type="ARBA" id="ARBA00022197"/>
    </source>
</evidence>
<evidence type="ECO:0000259" key="17">
    <source>
        <dbReference type="Pfam" id="PF08385"/>
    </source>
</evidence>
<dbReference type="GO" id="GO:0051959">
    <property type="term" value="F:dynein light intermediate chain binding"/>
    <property type="evidence" value="ECO:0007669"/>
    <property type="project" value="InterPro"/>
</dbReference>
<evidence type="ECO:0000256" key="6">
    <source>
        <dbReference type="ARBA" id="ARBA00022737"/>
    </source>
</evidence>
<comment type="subcellular location">
    <subcellularLocation>
        <location evidence="1">Cytoplasm</location>
        <location evidence="1">Cytoskeleton</location>
        <location evidence="1">Cilium axoneme</location>
    </subcellularLocation>
</comment>
<evidence type="ECO:0000256" key="9">
    <source>
        <dbReference type="ARBA" id="ARBA00023017"/>
    </source>
</evidence>
<dbReference type="Gene3D" id="1.10.8.720">
    <property type="entry name" value="Region D6 of dynein motor"/>
    <property type="match status" value="1"/>
</dbReference>
<dbReference type="FunFam" id="3.40.50.300:FF:002141">
    <property type="entry name" value="Dynein heavy chain"/>
    <property type="match status" value="1"/>
</dbReference>